<accession>A0A5P9Q5U4</accession>
<reference evidence="1 2" key="1">
    <citation type="submission" date="2019-10" db="EMBL/GenBank/DDBJ databases">
        <title>Genome sequence of Luteimicrobium xylanilyticum HY-24.</title>
        <authorList>
            <person name="Kim D.Y."/>
            <person name="Park H.-Y."/>
        </authorList>
    </citation>
    <scope>NUCLEOTIDE SEQUENCE [LARGE SCALE GENOMIC DNA]</scope>
    <source>
        <strain evidence="1 2">HY-24</strain>
    </source>
</reference>
<proteinExistence type="predicted"/>
<evidence type="ECO:0000313" key="2">
    <source>
        <dbReference type="Proteomes" id="UP000326702"/>
    </source>
</evidence>
<organism evidence="1 2">
    <name type="scientific">Luteimicrobium xylanilyticum</name>
    <dbReference type="NCBI Taxonomy" id="1133546"/>
    <lineage>
        <taxon>Bacteria</taxon>
        <taxon>Bacillati</taxon>
        <taxon>Actinomycetota</taxon>
        <taxon>Actinomycetes</taxon>
        <taxon>Micrococcales</taxon>
        <taxon>Luteimicrobium</taxon>
    </lineage>
</organism>
<dbReference type="PANTHER" id="PTHR36221:SF1">
    <property type="entry name" value="DUF742 DOMAIN-CONTAINING PROTEIN"/>
    <property type="match status" value="1"/>
</dbReference>
<dbReference type="Proteomes" id="UP000326702">
    <property type="component" value="Chromosome"/>
</dbReference>
<sequence length="140" mass="14487">MTNTVPGGIPAVPVPPGEVYEAATVRPYAVTGGRVRSATSDLPLEALVEVMPGAVNGYGLPPEKRAILQHAAHNYVSVAELSALLRLPLGVVRILVADLSDEGYVTVHTSTPVNVHTGHGHNPGLSLSVLESVLNGISSL</sequence>
<protein>
    <recommendedName>
        <fullName evidence="3">DUF742 domain-containing protein</fullName>
    </recommendedName>
</protein>
<dbReference type="AlphaFoldDB" id="A0A5P9Q5U4"/>
<dbReference type="InterPro" id="IPR036390">
    <property type="entry name" value="WH_DNA-bd_sf"/>
</dbReference>
<dbReference type="KEGG" id="lxl:KDY119_00240"/>
<dbReference type="Pfam" id="PF05331">
    <property type="entry name" value="DUF742"/>
    <property type="match status" value="1"/>
</dbReference>
<dbReference type="RefSeq" id="WP_227994460.1">
    <property type="nucleotide sequence ID" value="NZ_BAABIH010000013.1"/>
</dbReference>
<evidence type="ECO:0000313" key="1">
    <source>
        <dbReference type="EMBL" id="QFU96753.1"/>
    </source>
</evidence>
<evidence type="ECO:0008006" key="3">
    <source>
        <dbReference type="Google" id="ProtNLM"/>
    </source>
</evidence>
<name>A0A5P9Q5U4_9MICO</name>
<keyword evidence="2" id="KW-1185">Reference proteome</keyword>
<dbReference type="InterPro" id="IPR007995">
    <property type="entry name" value="DUF742"/>
</dbReference>
<dbReference type="EMBL" id="CP045529">
    <property type="protein sequence ID" value="QFU96753.1"/>
    <property type="molecule type" value="Genomic_DNA"/>
</dbReference>
<dbReference type="SUPFAM" id="SSF46785">
    <property type="entry name" value="Winged helix' DNA-binding domain"/>
    <property type="match status" value="1"/>
</dbReference>
<gene>
    <name evidence="1" type="ORF">KDY119_00240</name>
</gene>
<dbReference type="PANTHER" id="PTHR36221">
    <property type="entry name" value="DUF742 DOMAIN-CONTAINING PROTEIN"/>
    <property type="match status" value="1"/>
</dbReference>